<proteinExistence type="predicted"/>
<evidence type="ECO:0000313" key="1">
    <source>
        <dbReference type="EMBL" id="CAB4152923.1"/>
    </source>
</evidence>
<name>A0A6J5N6S7_9CAUD</name>
<protein>
    <submittedName>
        <fullName evidence="1">Uncharacterized protein</fullName>
    </submittedName>
</protein>
<organism evidence="1">
    <name type="scientific">uncultured Caudovirales phage</name>
    <dbReference type="NCBI Taxonomy" id="2100421"/>
    <lineage>
        <taxon>Viruses</taxon>
        <taxon>Duplodnaviria</taxon>
        <taxon>Heunggongvirae</taxon>
        <taxon>Uroviricota</taxon>
        <taxon>Caudoviricetes</taxon>
        <taxon>Peduoviridae</taxon>
        <taxon>Maltschvirus</taxon>
        <taxon>Maltschvirus maltsch</taxon>
    </lineage>
</organism>
<reference evidence="1" key="1">
    <citation type="submission" date="2020-04" db="EMBL/GenBank/DDBJ databases">
        <authorList>
            <person name="Chiriac C."/>
            <person name="Salcher M."/>
            <person name="Ghai R."/>
            <person name="Kavagutti S V."/>
        </authorList>
    </citation>
    <scope>NUCLEOTIDE SEQUENCE</scope>
</reference>
<dbReference type="EMBL" id="LR796573">
    <property type="protein sequence ID" value="CAB4152923.1"/>
    <property type="molecule type" value="Genomic_DNA"/>
</dbReference>
<accession>A0A6J5N6S7</accession>
<sequence length="137" mass="14810">MPIYKCNSGKWRIGNGGCVYETQEKATKVWQAILSSGAYAAEKVSYDYDDVLSTDKGKAQAEADVNAGKVVYIISARISVDGMIATADKLGIPHSRVYATGSNKAKVEKVKSLGINIHKDNNPDVIKELNDIGKIFA</sequence>
<gene>
    <name evidence="1" type="ORF">UFOVP614_39</name>
</gene>